<sequence length="22" mass="2366">MNVKDSGICLGRSAGARRAQFK</sequence>
<accession>A0A1A8XQ28</accession>
<reference evidence="1 2" key="1">
    <citation type="submission" date="2016-06" db="EMBL/GenBank/DDBJ databases">
        <authorList>
            <person name="Kjaerup R.B."/>
            <person name="Dalgaard T.S."/>
            <person name="Juul-Madsen H.R."/>
        </authorList>
    </citation>
    <scope>NUCLEOTIDE SEQUENCE [LARGE SCALE GENOMIC DNA]</scope>
    <source>
        <strain evidence="1">3</strain>
    </source>
</reference>
<dbReference type="EMBL" id="FLQX01000105">
    <property type="protein sequence ID" value="SBT06048.1"/>
    <property type="molecule type" value="Genomic_DNA"/>
</dbReference>
<protein>
    <submittedName>
        <fullName evidence="1">Uncharacterized protein</fullName>
    </submittedName>
</protein>
<evidence type="ECO:0000313" key="2">
    <source>
        <dbReference type="Proteomes" id="UP000199169"/>
    </source>
</evidence>
<proteinExistence type="predicted"/>
<organism evidence="1 2">
    <name type="scientific">Candidatus Accumulibacter aalborgensis</name>
    <dbReference type="NCBI Taxonomy" id="1860102"/>
    <lineage>
        <taxon>Bacteria</taxon>
        <taxon>Pseudomonadati</taxon>
        <taxon>Pseudomonadota</taxon>
        <taxon>Betaproteobacteria</taxon>
        <taxon>Candidatus Accumulibacter</taxon>
    </lineage>
</organism>
<evidence type="ECO:0000313" key="1">
    <source>
        <dbReference type="EMBL" id="SBT06048.1"/>
    </source>
</evidence>
<name>A0A1A8XQ28_9PROT</name>
<gene>
    <name evidence="1" type="ORF">ACCAA_30008</name>
</gene>
<keyword evidence="2" id="KW-1185">Reference proteome</keyword>
<dbReference type="STRING" id="1860102.ACCAA_30008"/>
<dbReference type="AlphaFoldDB" id="A0A1A8XQ28"/>
<dbReference type="Proteomes" id="UP000199169">
    <property type="component" value="Unassembled WGS sequence"/>
</dbReference>